<dbReference type="WBParaSite" id="jg10429">
    <property type="protein sequence ID" value="jg10429"/>
    <property type="gene ID" value="jg10429"/>
</dbReference>
<feature type="compositionally biased region" description="Basic and acidic residues" evidence="1">
    <location>
        <begin position="11"/>
        <end position="31"/>
    </location>
</feature>
<proteinExistence type="predicted"/>
<evidence type="ECO:0000313" key="3">
    <source>
        <dbReference type="WBParaSite" id="jg10429"/>
    </source>
</evidence>
<reference evidence="3" key="1">
    <citation type="submission" date="2022-11" db="UniProtKB">
        <authorList>
            <consortium name="WormBaseParasite"/>
        </authorList>
    </citation>
    <scope>IDENTIFICATION</scope>
</reference>
<accession>A0A915CM38</accession>
<protein>
    <submittedName>
        <fullName evidence="3">Uncharacterized protein</fullName>
    </submittedName>
</protein>
<evidence type="ECO:0000256" key="1">
    <source>
        <dbReference type="SAM" id="MobiDB-lite"/>
    </source>
</evidence>
<sequence length="77" mass="8909">MAEAVRSIQCGEEKSDGGDGEWGDRRTERQRRDKCRTTVGDYDACGQNRMLVALRKKKETRLSRIRQRFLCRSSGSR</sequence>
<organism evidence="2 3">
    <name type="scientific">Ditylenchus dipsaci</name>
    <dbReference type="NCBI Taxonomy" id="166011"/>
    <lineage>
        <taxon>Eukaryota</taxon>
        <taxon>Metazoa</taxon>
        <taxon>Ecdysozoa</taxon>
        <taxon>Nematoda</taxon>
        <taxon>Chromadorea</taxon>
        <taxon>Rhabditida</taxon>
        <taxon>Tylenchina</taxon>
        <taxon>Tylenchomorpha</taxon>
        <taxon>Sphaerularioidea</taxon>
        <taxon>Anguinidae</taxon>
        <taxon>Anguininae</taxon>
        <taxon>Ditylenchus</taxon>
    </lineage>
</organism>
<feature type="region of interest" description="Disordered" evidence="1">
    <location>
        <begin position="1"/>
        <end position="33"/>
    </location>
</feature>
<evidence type="ECO:0000313" key="2">
    <source>
        <dbReference type="Proteomes" id="UP000887574"/>
    </source>
</evidence>
<dbReference type="AlphaFoldDB" id="A0A915CM38"/>
<name>A0A915CM38_9BILA</name>
<dbReference type="Proteomes" id="UP000887574">
    <property type="component" value="Unplaced"/>
</dbReference>
<keyword evidence="2" id="KW-1185">Reference proteome</keyword>